<protein>
    <submittedName>
        <fullName evidence="2">VOC family protein</fullName>
    </submittedName>
</protein>
<evidence type="ECO:0000313" key="2">
    <source>
        <dbReference type="EMBL" id="TFC04647.1"/>
    </source>
</evidence>
<dbReference type="CDD" id="cd06587">
    <property type="entry name" value="VOC"/>
    <property type="match status" value="1"/>
</dbReference>
<comment type="caution">
    <text evidence="2">The sequence shown here is derived from an EMBL/GenBank/DDBJ whole genome shotgun (WGS) entry which is preliminary data.</text>
</comment>
<keyword evidence="3" id="KW-1185">Reference proteome</keyword>
<dbReference type="EMBL" id="SOFM01000021">
    <property type="protein sequence ID" value="TFC04647.1"/>
    <property type="molecule type" value="Genomic_DNA"/>
</dbReference>
<dbReference type="Proteomes" id="UP000297643">
    <property type="component" value="Unassembled WGS sequence"/>
</dbReference>
<dbReference type="RefSeq" id="WP_134508331.1">
    <property type="nucleotide sequence ID" value="NZ_SOFM01000021.1"/>
</dbReference>
<name>A0A4R8W8A6_9MICO</name>
<dbReference type="Pfam" id="PF00903">
    <property type="entry name" value="Glyoxalase"/>
    <property type="match status" value="1"/>
</dbReference>
<gene>
    <name evidence="2" type="ORF">E3O32_08000</name>
</gene>
<evidence type="ECO:0000313" key="3">
    <source>
        <dbReference type="Proteomes" id="UP000297643"/>
    </source>
</evidence>
<reference evidence="2 3" key="1">
    <citation type="submission" date="2019-03" db="EMBL/GenBank/DDBJ databases">
        <title>Genomics of glacier-inhabiting Cryobacterium strains.</title>
        <authorList>
            <person name="Liu Q."/>
            <person name="Xin Y.-H."/>
        </authorList>
    </citation>
    <scope>NUCLEOTIDE SEQUENCE [LARGE SCALE GENOMIC DNA]</scope>
    <source>
        <strain evidence="2 3">RHLT2-21</strain>
    </source>
</reference>
<feature type="domain" description="VOC" evidence="1">
    <location>
        <begin position="9"/>
        <end position="132"/>
    </location>
</feature>
<evidence type="ECO:0000259" key="1">
    <source>
        <dbReference type="PROSITE" id="PS51819"/>
    </source>
</evidence>
<dbReference type="InterPro" id="IPR004360">
    <property type="entry name" value="Glyas_Fos-R_dOase_dom"/>
</dbReference>
<sequence>MTEPQTAPGLGILAAFSGFAVPDIDTARAFYADTLGLTVRDGGMGLLRLELPGGAEVMVYPKPDHVPAVFTILNFAVGDIDAAVDALLARGVSFERYPGSPQDEKGIARDPRGPQIAWFTDPAGNILSVLQNDVLQNDVLQDDGAPE</sequence>
<dbReference type="PROSITE" id="PS51819">
    <property type="entry name" value="VOC"/>
    <property type="match status" value="1"/>
</dbReference>
<dbReference type="Gene3D" id="3.10.180.10">
    <property type="entry name" value="2,3-Dihydroxybiphenyl 1,2-Dioxygenase, domain 1"/>
    <property type="match status" value="1"/>
</dbReference>
<dbReference type="InterPro" id="IPR037523">
    <property type="entry name" value="VOC_core"/>
</dbReference>
<dbReference type="InterPro" id="IPR029068">
    <property type="entry name" value="Glyas_Bleomycin-R_OHBP_Dase"/>
</dbReference>
<dbReference type="SUPFAM" id="SSF54593">
    <property type="entry name" value="Glyoxalase/Bleomycin resistance protein/Dihydroxybiphenyl dioxygenase"/>
    <property type="match status" value="1"/>
</dbReference>
<proteinExistence type="predicted"/>
<dbReference type="AlphaFoldDB" id="A0A4R8W8A6"/>
<organism evidence="2 3">
    <name type="scientific">Cryobacterium mannosilyticum</name>
    <dbReference type="NCBI Taxonomy" id="1259190"/>
    <lineage>
        <taxon>Bacteria</taxon>
        <taxon>Bacillati</taxon>
        <taxon>Actinomycetota</taxon>
        <taxon>Actinomycetes</taxon>
        <taxon>Micrococcales</taxon>
        <taxon>Microbacteriaceae</taxon>
        <taxon>Cryobacterium</taxon>
    </lineage>
</organism>
<accession>A0A4R8W8A6</accession>